<dbReference type="InterPro" id="IPR037066">
    <property type="entry name" value="Plug_dom_sf"/>
</dbReference>
<evidence type="ECO:0000259" key="5">
    <source>
        <dbReference type="Pfam" id="PF14905"/>
    </source>
</evidence>
<evidence type="ECO:0000256" key="3">
    <source>
        <dbReference type="ARBA" id="ARBA00023237"/>
    </source>
</evidence>
<dbReference type="EMBL" id="JBGOGF010000010">
    <property type="protein sequence ID" value="MFA1773100.1"/>
    <property type="molecule type" value="Genomic_DNA"/>
</dbReference>
<evidence type="ECO:0000313" key="8">
    <source>
        <dbReference type="Proteomes" id="UP000323866"/>
    </source>
</evidence>
<dbReference type="Pfam" id="PF13620">
    <property type="entry name" value="CarboxypepD_reg"/>
    <property type="match status" value="1"/>
</dbReference>
<dbReference type="OrthoDB" id="905812at2"/>
<feature type="domain" description="Outer membrane protein beta-barrel" evidence="5">
    <location>
        <begin position="383"/>
        <end position="786"/>
    </location>
</feature>
<evidence type="ECO:0000313" key="7">
    <source>
        <dbReference type="EMBL" id="MFA1773100.1"/>
    </source>
</evidence>
<dbReference type="Pfam" id="PF14905">
    <property type="entry name" value="OMP_b-brl_3"/>
    <property type="match status" value="1"/>
</dbReference>
<organism evidence="6 8">
    <name type="scientific">Rufibacter glacialis</name>
    <dbReference type="NCBI Taxonomy" id="1259555"/>
    <lineage>
        <taxon>Bacteria</taxon>
        <taxon>Pseudomonadati</taxon>
        <taxon>Bacteroidota</taxon>
        <taxon>Cytophagia</taxon>
        <taxon>Cytophagales</taxon>
        <taxon>Hymenobacteraceae</taxon>
        <taxon>Rufibacter</taxon>
    </lineage>
</organism>
<feature type="signal peptide" evidence="4">
    <location>
        <begin position="1"/>
        <end position="22"/>
    </location>
</feature>
<dbReference type="Gene3D" id="2.170.130.10">
    <property type="entry name" value="TonB-dependent receptor, plug domain"/>
    <property type="match status" value="1"/>
</dbReference>
<reference evidence="6 8" key="1">
    <citation type="submission" date="2019-07" db="EMBL/GenBank/DDBJ databases">
        <authorList>
            <person name="Qu J.-H."/>
        </authorList>
    </citation>
    <scope>NUCLEOTIDE SEQUENCE [LARGE SCALE GENOMIC DNA]</scope>
    <source>
        <strain evidence="6 8">MDT1-10-3</strain>
    </source>
</reference>
<dbReference type="GO" id="GO:0009279">
    <property type="term" value="C:cell outer membrane"/>
    <property type="evidence" value="ECO:0007669"/>
    <property type="project" value="UniProtKB-SubCell"/>
</dbReference>
<evidence type="ECO:0000256" key="4">
    <source>
        <dbReference type="SAM" id="SignalP"/>
    </source>
</evidence>
<feature type="chain" id="PRO_5024436783" evidence="4">
    <location>
        <begin position="23"/>
        <end position="812"/>
    </location>
</feature>
<proteinExistence type="predicted"/>
<dbReference type="SUPFAM" id="SSF49464">
    <property type="entry name" value="Carboxypeptidase regulatory domain-like"/>
    <property type="match status" value="1"/>
</dbReference>
<dbReference type="Proteomes" id="UP001570846">
    <property type="component" value="Unassembled WGS sequence"/>
</dbReference>
<dbReference type="InterPro" id="IPR036942">
    <property type="entry name" value="Beta-barrel_TonB_sf"/>
</dbReference>
<dbReference type="SUPFAM" id="SSF56935">
    <property type="entry name" value="Porins"/>
    <property type="match status" value="1"/>
</dbReference>
<evidence type="ECO:0000256" key="1">
    <source>
        <dbReference type="ARBA" id="ARBA00004442"/>
    </source>
</evidence>
<protein>
    <submittedName>
        <fullName evidence="6">Outer membrane beta-barrel protein</fullName>
    </submittedName>
    <submittedName>
        <fullName evidence="7">TonB-dependent receptor domain-containing protein</fullName>
    </submittedName>
</protein>
<dbReference type="RefSeq" id="WP_149098321.1">
    <property type="nucleotide sequence ID" value="NZ_BMMG01000003.1"/>
</dbReference>
<gene>
    <name evidence="7" type="ORF">ACD591_17505</name>
    <name evidence="6" type="ORF">FOE74_09235</name>
</gene>
<accession>A0A5M8QEB7</accession>
<comment type="subcellular location">
    <subcellularLocation>
        <location evidence="1">Cell outer membrane</location>
    </subcellularLocation>
</comment>
<keyword evidence="9" id="KW-1185">Reference proteome</keyword>
<name>A0A5M8QEB7_9BACT</name>
<dbReference type="InterPro" id="IPR008969">
    <property type="entry name" value="CarboxyPept-like_regulatory"/>
</dbReference>
<dbReference type="Proteomes" id="UP000323866">
    <property type="component" value="Unassembled WGS sequence"/>
</dbReference>
<dbReference type="PANTHER" id="PTHR40980:SF4">
    <property type="entry name" value="TONB-DEPENDENT RECEPTOR-LIKE BETA-BARREL DOMAIN-CONTAINING PROTEIN"/>
    <property type="match status" value="1"/>
</dbReference>
<evidence type="ECO:0000256" key="2">
    <source>
        <dbReference type="ARBA" id="ARBA00023136"/>
    </source>
</evidence>
<sequence>MKNFYQFLFLLCFICWSQTSFAQASPGLTGLILDHKGEALSYGTVALVRKADAAIIDGAGVEATGRFHLKNPAPGTYILKISALGFATQETPPFEVTSGAFSKDFGKIGLKQDSKVLKEVTVEGLRPTIVNHPDKMVVSVEGTAMAAGSTALEVLSKSPGVWVDQDGNIQLNGKAGVKVMIDGKPSYLSGKQLQTMLQSMPAENLKELEIISNPSSRFDAEGNAGIININLKKNTQAGLNGSVYTGYQYNGLHGFSGGGNLNHKAQKWSSFANLNLSRRGNLRTNTMERLFHSEKGSTWFDQVGREEGIRITPSLRLGSDYDLNDRHSLGATVNFTTQASDNFYHTDSDLLEPLPQDNEFIQARNAVEGSYFNVTTNGHYLYKIDTLGSTFTTDLDFVRIGDKNTSQFLNSYQYPNSGKPMKAENLGSENPSGYFIYSAKADFIKKYLNKSKLEIGLKTSYVKSDNELRFFAQEGSSRVSDPLRSNHFIYKETILAGYLNYSLNLGAKWSLQAGVRAEHTSSEGYSVTLQKSTPKDYLDFFPSVFLQQKVSDNYQLTYNYSRRISRPNYGSLNPFIFYLDPRTWAQGNPGLRPQYSNSFQMTQTFKNSYILTLGYSKTTDFIGEIPVQNKENNTTTFGPQNVDDFDNLFSTLVVPIKVSKKWDINNTLNLGYQEFSIWLQDKLQENSQFYYTLNSNHNVLLPQKMKLELNAGYQGPQAYGLYKIEQNWWLDAAVKRSFLKDQLEASLSVTDIFRTRYVVGAANIGQDINAFDQYFGAQSVRVNLRYRFTKGQSFEMKRRNSNLDELNRAGGN</sequence>
<keyword evidence="7" id="KW-0675">Receptor</keyword>
<keyword evidence="4" id="KW-0732">Signal</keyword>
<evidence type="ECO:0000313" key="9">
    <source>
        <dbReference type="Proteomes" id="UP001570846"/>
    </source>
</evidence>
<keyword evidence="2" id="KW-0472">Membrane</keyword>
<dbReference type="AlphaFoldDB" id="A0A5M8QEB7"/>
<reference evidence="7 9" key="3">
    <citation type="submission" date="2024-08" db="EMBL/GenBank/DDBJ databases">
        <authorList>
            <person name="Wei W."/>
        </authorList>
    </citation>
    <scope>NUCLEOTIDE SEQUENCE [LARGE SCALE GENOMIC DNA]</scope>
    <source>
        <strain evidence="7 9">XU2</strain>
    </source>
</reference>
<reference evidence="6 8" key="2">
    <citation type="submission" date="2019-09" db="EMBL/GenBank/DDBJ databases">
        <title>A bacterium isolated from glacier soil.</title>
        <authorList>
            <person name="Liu Q."/>
        </authorList>
    </citation>
    <scope>NUCLEOTIDE SEQUENCE [LARGE SCALE GENOMIC DNA]</scope>
    <source>
        <strain evidence="6 8">MDT1-10-3</strain>
    </source>
</reference>
<dbReference type="EMBL" id="VKKZ01000020">
    <property type="protein sequence ID" value="KAA6434377.1"/>
    <property type="molecule type" value="Genomic_DNA"/>
</dbReference>
<comment type="caution">
    <text evidence="6">The sequence shown here is derived from an EMBL/GenBank/DDBJ whole genome shotgun (WGS) entry which is preliminary data.</text>
</comment>
<evidence type="ECO:0000313" key="6">
    <source>
        <dbReference type="EMBL" id="KAA6434377.1"/>
    </source>
</evidence>
<dbReference type="InterPro" id="IPR041700">
    <property type="entry name" value="OMP_b-brl_3"/>
</dbReference>
<dbReference type="PANTHER" id="PTHR40980">
    <property type="entry name" value="PLUG DOMAIN-CONTAINING PROTEIN"/>
    <property type="match status" value="1"/>
</dbReference>
<dbReference type="Gene3D" id="2.40.170.20">
    <property type="entry name" value="TonB-dependent receptor, beta-barrel domain"/>
    <property type="match status" value="1"/>
</dbReference>
<keyword evidence="3" id="KW-0998">Cell outer membrane</keyword>